<evidence type="ECO:0000313" key="4">
    <source>
        <dbReference type="Proteomes" id="UP000305511"/>
    </source>
</evidence>
<reference evidence="2" key="2">
    <citation type="submission" date="2010-05" db="EMBL/GenBank/DDBJ databases">
        <title>Characterization of the Vancomycin-resistant Enterococci isolated from Human Patients and Livestock in Taiwan: High Incidence of Multiple-Drug Resistant Pheromone Responsive Plasmids and Evidence of Transmission of VRE from Livestock to Human.</title>
        <authorList>
            <person name="Tomita H."/>
            <person name="Lu J."/>
            <person name="Ike Y."/>
        </authorList>
    </citation>
    <scope>NUCLEOTIDE SEQUENCE</scope>
    <source>
        <plasmid evidence="2">pTW9</plasmid>
    </source>
</reference>
<geneLocation type="plasmid" evidence="1">
    <name>pYI17</name>
</geneLocation>
<dbReference type="EMBL" id="SIYF01000360">
    <property type="protein sequence ID" value="TKK75882.1"/>
    <property type="molecule type" value="Genomic_DNA"/>
</dbReference>
<name>Q47772_ENTFL</name>
<geneLocation type="plasmid" evidence="2">
    <name>pTW9</name>
</geneLocation>
<dbReference type="Proteomes" id="UP000305511">
    <property type="component" value="Unassembled WGS sequence"/>
</dbReference>
<gene>
    <name evidence="3" type="ORF">EY666_13460</name>
</gene>
<dbReference type="EMBL" id="D78257">
    <property type="protein sequence ID" value="BAA11323.1"/>
    <property type="molecule type" value="Genomic_DNA"/>
</dbReference>
<dbReference type="EMBL" id="AB563188">
    <property type="protein sequence ID" value="BAJ34830.1"/>
    <property type="molecule type" value="Genomic_DNA"/>
</dbReference>
<dbReference type="AlphaFoldDB" id="Q47772"/>
<keyword evidence="1" id="KW-0614">Plasmid</keyword>
<organism evidence="1">
    <name type="scientific">Enterococcus faecalis</name>
    <name type="common">Streptococcus faecalis</name>
    <dbReference type="NCBI Taxonomy" id="1351"/>
    <lineage>
        <taxon>Bacteria</taxon>
        <taxon>Bacillati</taxon>
        <taxon>Bacillota</taxon>
        <taxon>Bacilli</taxon>
        <taxon>Lactobacillales</taxon>
        <taxon>Enterococcaceae</taxon>
        <taxon>Enterococcus</taxon>
    </lineage>
</organism>
<reference evidence="1" key="1">
    <citation type="submission" date="1995-11" db="EMBL/GenBank/DDBJ databases">
        <authorList>
            <person name="Tomita H."/>
            <person name="Fujimoto S."/>
            <person name="Tanimoto K."/>
            <person name="Ike Y."/>
        </authorList>
    </citation>
    <scope>NUCLEOTIDE SEQUENCE</scope>
    <source>
        <plasmid evidence="1">pYI17</plasmid>
    </source>
</reference>
<evidence type="ECO:0000313" key="2">
    <source>
        <dbReference type="EMBL" id="BAJ34830.1"/>
    </source>
</evidence>
<protein>
    <submittedName>
        <fullName evidence="1">Enterococcus faecalis plasmid pYI17 DNA, bacteriocin related region</fullName>
    </submittedName>
</protein>
<accession>Q47772</accession>
<dbReference type="RefSeq" id="WP_002394799.1">
    <property type="nucleotide sequence ID" value="NC_014726.1"/>
</dbReference>
<reference evidence="3 4" key="3">
    <citation type="submission" date="2019-02" db="EMBL/GenBank/DDBJ databases">
        <title>Bacteria dissemination in different level of health care in South Africa: the effectiveness of infections prevention and control.</title>
        <authorList>
            <person name="Shobo C."/>
            <person name="Amoako D.G."/>
            <person name="Allam M."/>
            <person name="Ismail A."/>
            <person name="Bester L.A."/>
            <person name="Essack S.Y."/>
        </authorList>
    </citation>
    <scope>NUCLEOTIDE SEQUENCE [LARGE SCALE GENOMIC DNA]</scope>
    <source>
        <strain evidence="3 4">2SIL2</strain>
    </source>
</reference>
<proteinExistence type="predicted"/>
<sequence length="77" mass="9055">MVVRKKYDYWGIEITTWNKTNVVAYVACDCGQLARRELGKYNHFKCSSCKKEYKLSNGSYVEIRTKKELKKGKILIK</sequence>
<evidence type="ECO:0000313" key="1">
    <source>
        <dbReference type="EMBL" id="BAA11323.1"/>
    </source>
</evidence>
<evidence type="ECO:0000313" key="3">
    <source>
        <dbReference type="EMBL" id="TKK75882.1"/>
    </source>
</evidence>